<dbReference type="RefSeq" id="WP_075054435.1">
    <property type="nucleotide sequence ID" value="NZ_CP007536.1"/>
</dbReference>
<evidence type="ECO:0000313" key="1">
    <source>
        <dbReference type="EMBL" id="AIC15431.1"/>
    </source>
</evidence>
<proteinExistence type="predicted"/>
<accession>A0A060HPH0</accession>
<keyword evidence="2" id="KW-1185">Reference proteome</keyword>
<dbReference type="STRING" id="926571.NVIE_011980"/>
<dbReference type="KEGG" id="nvn:NVIE_011980"/>
<reference evidence="1 2" key="1">
    <citation type="journal article" date="2014" name="Int. J. Syst. Evol. Microbiol.">
        <title>Nitrososphaera viennensis gen. nov., sp. nov., an aerobic and mesophilic, ammonia-oxidizing archaeon from soil and a member of the archaeal phylum Thaumarchaeota.</title>
        <authorList>
            <person name="Stieglmeier M."/>
            <person name="Klingl A."/>
            <person name="Alves R.J."/>
            <person name="Rittmann S.K."/>
            <person name="Melcher M."/>
            <person name="Leisch N."/>
            <person name="Schleper C."/>
        </authorList>
    </citation>
    <scope>NUCLEOTIDE SEQUENCE [LARGE SCALE GENOMIC DNA]</scope>
    <source>
        <strain evidence="1">EN76</strain>
    </source>
</reference>
<dbReference type="EMBL" id="CP007536">
    <property type="protein sequence ID" value="AIC15431.1"/>
    <property type="molecule type" value="Genomic_DNA"/>
</dbReference>
<name>A0A060HPH0_9ARCH</name>
<dbReference type="GeneID" id="74946459"/>
<sequence length="106" mass="12122">MFRAKENPGDLDLLVKFTRRGELHGTFNDLMTKVKRFRDQFPSPIEALSSVIEGELGKETSIKVMEVFGDWLSGYTWNKVFSGFFPGASYTWETVTKNVLKRGIPK</sequence>
<protein>
    <submittedName>
        <fullName evidence="1">Uncharacterized protein</fullName>
    </submittedName>
</protein>
<dbReference type="HOGENOM" id="CLU_2217142_0_0_2"/>
<gene>
    <name evidence="1" type="ORF">NVIE_011980</name>
</gene>
<organism evidence="1 2">
    <name type="scientific">Nitrososphaera viennensis EN76</name>
    <dbReference type="NCBI Taxonomy" id="926571"/>
    <lineage>
        <taxon>Archaea</taxon>
        <taxon>Nitrososphaerota</taxon>
        <taxon>Nitrososphaeria</taxon>
        <taxon>Nitrososphaerales</taxon>
        <taxon>Nitrososphaeraceae</taxon>
        <taxon>Nitrososphaera</taxon>
    </lineage>
</organism>
<dbReference type="Proteomes" id="UP000027093">
    <property type="component" value="Chromosome"/>
</dbReference>
<dbReference type="AlphaFoldDB" id="A0A060HPH0"/>
<evidence type="ECO:0000313" key="2">
    <source>
        <dbReference type="Proteomes" id="UP000027093"/>
    </source>
</evidence>